<dbReference type="Proteomes" id="UP001629214">
    <property type="component" value="Unassembled WGS sequence"/>
</dbReference>
<dbReference type="EC" id="6.3.3.2" evidence="4"/>
<keyword evidence="6" id="KW-0436">Ligase</keyword>
<dbReference type="PANTHER" id="PTHR23407:SF1">
    <property type="entry name" value="5-FORMYLTETRAHYDROFOLATE CYCLO-LIGASE"/>
    <property type="match status" value="1"/>
</dbReference>
<sequence>MTTSRIARDTTPSDTADTSANTRSPASEKSALRTSLLAARKDMTPAAKAAAEAAICVRLLAWLQTQEIASIGVYHPIRQEPDLHLAYNALSTQGVHLSLPIIRGKELPLEFVRWTPGEALVKDAMGTSVPAQGEIVQPQALLIPCLGFNAARLRLGYGGGFYDRTLAKTPRPLAIGIAYADALVEFDGQAHDIALDMMITDG</sequence>
<keyword evidence="3 4" id="KW-0067">ATP-binding</keyword>
<name>A0ABW8ZAY0_9BURK</name>
<evidence type="ECO:0000256" key="5">
    <source>
        <dbReference type="SAM" id="MobiDB-lite"/>
    </source>
</evidence>
<keyword evidence="4" id="KW-0460">Magnesium</keyword>
<dbReference type="Pfam" id="PF01812">
    <property type="entry name" value="5-FTHF_cyc-lig"/>
    <property type="match status" value="1"/>
</dbReference>
<keyword evidence="7" id="KW-1185">Reference proteome</keyword>
<dbReference type="InterPro" id="IPR002698">
    <property type="entry name" value="FTHF_cligase"/>
</dbReference>
<comment type="catalytic activity">
    <reaction evidence="4">
        <text>(6S)-5-formyl-5,6,7,8-tetrahydrofolate + ATP = (6R)-5,10-methenyltetrahydrofolate + ADP + phosphate</text>
        <dbReference type="Rhea" id="RHEA:10488"/>
        <dbReference type="ChEBI" id="CHEBI:30616"/>
        <dbReference type="ChEBI" id="CHEBI:43474"/>
        <dbReference type="ChEBI" id="CHEBI:57455"/>
        <dbReference type="ChEBI" id="CHEBI:57457"/>
        <dbReference type="ChEBI" id="CHEBI:456216"/>
        <dbReference type="EC" id="6.3.3.2"/>
    </reaction>
</comment>
<dbReference type="InterPro" id="IPR037171">
    <property type="entry name" value="NagB/RpiA_transferase-like"/>
</dbReference>
<keyword evidence="4" id="KW-0479">Metal-binding</keyword>
<feature type="region of interest" description="Disordered" evidence="5">
    <location>
        <begin position="1"/>
        <end position="31"/>
    </location>
</feature>
<evidence type="ECO:0000256" key="2">
    <source>
        <dbReference type="ARBA" id="ARBA00022741"/>
    </source>
</evidence>
<organism evidence="6 7">
    <name type="scientific">Herbaspirillum rhizosphaerae</name>
    <dbReference type="NCBI Taxonomy" id="346179"/>
    <lineage>
        <taxon>Bacteria</taxon>
        <taxon>Pseudomonadati</taxon>
        <taxon>Pseudomonadota</taxon>
        <taxon>Betaproteobacteria</taxon>
        <taxon>Burkholderiales</taxon>
        <taxon>Oxalobacteraceae</taxon>
        <taxon>Herbaspirillum</taxon>
    </lineage>
</organism>
<keyword evidence="2 4" id="KW-0547">Nucleotide-binding</keyword>
<evidence type="ECO:0000313" key="7">
    <source>
        <dbReference type="Proteomes" id="UP001629214"/>
    </source>
</evidence>
<comment type="similarity">
    <text evidence="1 4">Belongs to the 5-formyltetrahydrofolate cyclo-ligase family.</text>
</comment>
<dbReference type="RefSeq" id="WP_408169202.1">
    <property type="nucleotide sequence ID" value="NZ_JAQQFR010000011.1"/>
</dbReference>
<dbReference type="PANTHER" id="PTHR23407">
    <property type="entry name" value="ATPASE INHIBITOR/5-FORMYLTETRAHYDROFOLATE CYCLO-LIGASE"/>
    <property type="match status" value="1"/>
</dbReference>
<comment type="caution">
    <text evidence="6">The sequence shown here is derived from an EMBL/GenBank/DDBJ whole genome shotgun (WGS) entry which is preliminary data.</text>
</comment>
<evidence type="ECO:0000256" key="1">
    <source>
        <dbReference type="ARBA" id="ARBA00010638"/>
    </source>
</evidence>
<dbReference type="PIRSF" id="PIRSF006806">
    <property type="entry name" value="FTHF_cligase"/>
    <property type="match status" value="1"/>
</dbReference>
<evidence type="ECO:0000256" key="3">
    <source>
        <dbReference type="ARBA" id="ARBA00022840"/>
    </source>
</evidence>
<dbReference type="GO" id="GO:0030272">
    <property type="term" value="F:5-formyltetrahydrofolate cyclo-ligase activity"/>
    <property type="evidence" value="ECO:0007669"/>
    <property type="project" value="UniProtKB-EC"/>
</dbReference>
<dbReference type="EMBL" id="JAQQFR010000011">
    <property type="protein sequence ID" value="MFL9880131.1"/>
    <property type="molecule type" value="Genomic_DNA"/>
</dbReference>
<gene>
    <name evidence="6" type="ORF">PQR63_17150</name>
</gene>
<proteinExistence type="inferred from homology"/>
<evidence type="ECO:0000313" key="6">
    <source>
        <dbReference type="EMBL" id="MFL9880131.1"/>
    </source>
</evidence>
<reference evidence="6 7" key="1">
    <citation type="journal article" date="2024" name="Chem. Sci.">
        <title>Discovery of megapolipeptins by genome mining of a Burkholderiales bacteria collection.</title>
        <authorList>
            <person name="Paulo B.S."/>
            <person name="Recchia M.J.J."/>
            <person name="Lee S."/>
            <person name="Fergusson C.H."/>
            <person name="Romanowski S.B."/>
            <person name="Hernandez A."/>
            <person name="Krull N."/>
            <person name="Liu D.Y."/>
            <person name="Cavanagh H."/>
            <person name="Bos A."/>
            <person name="Gray C.A."/>
            <person name="Murphy B.T."/>
            <person name="Linington R.G."/>
            <person name="Eustaquio A.S."/>
        </authorList>
    </citation>
    <scope>NUCLEOTIDE SEQUENCE [LARGE SCALE GENOMIC DNA]</scope>
    <source>
        <strain evidence="6 7">RL21-008-BIB-B</strain>
    </source>
</reference>
<accession>A0ABW8ZAY0</accession>
<comment type="cofactor">
    <cofactor evidence="4">
        <name>Mg(2+)</name>
        <dbReference type="ChEBI" id="CHEBI:18420"/>
    </cofactor>
</comment>
<evidence type="ECO:0000256" key="4">
    <source>
        <dbReference type="RuleBase" id="RU361279"/>
    </source>
</evidence>
<dbReference type="NCBIfam" id="TIGR02727">
    <property type="entry name" value="MTHFS_bact"/>
    <property type="match status" value="1"/>
</dbReference>
<feature type="compositionally biased region" description="Low complexity" evidence="5">
    <location>
        <begin position="9"/>
        <end position="22"/>
    </location>
</feature>
<dbReference type="SUPFAM" id="SSF100950">
    <property type="entry name" value="NagB/RpiA/CoA transferase-like"/>
    <property type="match status" value="1"/>
</dbReference>
<dbReference type="Gene3D" id="3.40.50.10420">
    <property type="entry name" value="NagB/RpiA/CoA transferase-like"/>
    <property type="match status" value="1"/>
</dbReference>
<dbReference type="InterPro" id="IPR024185">
    <property type="entry name" value="FTHF_cligase-like_sf"/>
</dbReference>
<protein>
    <recommendedName>
        <fullName evidence="4">5-formyltetrahydrofolate cyclo-ligase</fullName>
        <ecNumber evidence="4">6.3.3.2</ecNumber>
    </recommendedName>
</protein>